<feature type="transmembrane region" description="Helical" evidence="1">
    <location>
        <begin position="7"/>
        <end position="32"/>
    </location>
</feature>
<evidence type="ECO:0000313" key="3">
    <source>
        <dbReference type="Proteomes" id="UP000537592"/>
    </source>
</evidence>
<keyword evidence="2" id="KW-0378">Hydrolase</keyword>
<dbReference type="GO" id="GO:0006508">
    <property type="term" value="P:proteolysis"/>
    <property type="evidence" value="ECO:0007669"/>
    <property type="project" value="UniProtKB-KW"/>
</dbReference>
<dbReference type="RefSeq" id="WP_183751317.1">
    <property type="nucleotide sequence ID" value="NZ_JACICC010000003.1"/>
</dbReference>
<gene>
    <name evidence="2" type="ORF">FHS81_001348</name>
</gene>
<keyword evidence="1" id="KW-0472">Membrane</keyword>
<keyword evidence="1" id="KW-1133">Transmembrane helix</keyword>
<accession>A0A7W5Z467</accession>
<dbReference type="GO" id="GO:0008233">
    <property type="term" value="F:peptidase activity"/>
    <property type="evidence" value="ECO:0007669"/>
    <property type="project" value="UniProtKB-KW"/>
</dbReference>
<comment type="caution">
    <text evidence="2">The sequence shown here is derived from an EMBL/GenBank/DDBJ whole genome shotgun (WGS) entry which is preliminary data.</text>
</comment>
<organism evidence="2 3">
    <name type="scientific">Pseudochelatococcus contaminans</name>
    <dbReference type="NCBI Taxonomy" id="1538103"/>
    <lineage>
        <taxon>Bacteria</taxon>
        <taxon>Pseudomonadati</taxon>
        <taxon>Pseudomonadota</taxon>
        <taxon>Alphaproteobacteria</taxon>
        <taxon>Hyphomicrobiales</taxon>
        <taxon>Chelatococcaceae</taxon>
        <taxon>Pseudochelatococcus</taxon>
    </lineage>
</organism>
<evidence type="ECO:0000256" key="1">
    <source>
        <dbReference type="SAM" id="Phobius"/>
    </source>
</evidence>
<dbReference type="Proteomes" id="UP000537592">
    <property type="component" value="Unassembled WGS sequence"/>
</dbReference>
<feature type="transmembrane region" description="Helical" evidence="1">
    <location>
        <begin position="52"/>
        <end position="74"/>
    </location>
</feature>
<dbReference type="EMBL" id="JACICC010000003">
    <property type="protein sequence ID" value="MBB3809266.1"/>
    <property type="molecule type" value="Genomic_DNA"/>
</dbReference>
<protein>
    <submittedName>
        <fullName evidence="2">Membrane protein implicated in regulation of membrane protease activity</fullName>
    </submittedName>
</protein>
<dbReference type="AlphaFoldDB" id="A0A7W5Z467"/>
<sequence length="97" mass="10613">MWSDWWVWVVAGFLLAIIEVLVPGYIFIGFAIGSMLTGLLLWADVLGGEGGVAPLLLFYALASVAAWIGLRVIFGKPGERPKIWERDINDDQGPPAQ</sequence>
<keyword evidence="3" id="KW-1185">Reference proteome</keyword>
<keyword evidence="1" id="KW-0812">Transmembrane</keyword>
<keyword evidence="2" id="KW-0645">Protease</keyword>
<reference evidence="2 3" key="1">
    <citation type="submission" date="2020-08" db="EMBL/GenBank/DDBJ databases">
        <title>Genomic Encyclopedia of Type Strains, Phase IV (KMG-IV): sequencing the most valuable type-strain genomes for metagenomic binning, comparative biology and taxonomic classification.</title>
        <authorList>
            <person name="Goeker M."/>
        </authorList>
    </citation>
    <scope>NUCLEOTIDE SEQUENCE [LARGE SCALE GENOMIC DNA]</scope>
    <source>
        <strain evidence="2 3">DSM 28760</strain>
    </source>
</reference>
<name>A0A7W5Z467_9HYPH</name>
<evidence type="ECO:0000313" key="2">
    <source>
        <dbReference type="EMBL" id="MBB3809266.1"/>
    </source>
</evidence>
<proteinExistence type="predicted"/>